<name>A0A382V8M7_9ZZZZ</name>
<accession>A0A382V8M7</accession>
<dbReference type="AlphaFoldDB" id="A0A382V8M7"/>
<protein>
    <submittedName>
        <fullName evidence="3">Uncharacterized protein</fullName>
    </submittedName>
</protein>
<feature type="non-terminal residue" evidence="3">
    <location>
        <position position="1"/>
    </location>
</feature>
<keyword evidence="2" id="KW-0812">Transmembrane</keyword>
<gene>
    <name evidence="3" type="ORF">METZ01_LOCUS395698</name>
</gene>
<feature type="transmembrane region" description="Helical" evidence="2">
    <location>
        <begin position="102"/>
        <end position="120"/>
    </location>
</feature>
<keyword evidence="2" id="KW-0472">Membrane</keyword>
<evidence type="ECO:0000256" key="1">
    <source>
        <dbReference type="SAM" id="MobiDB-lite"/>
    </source>
</evidence>
<keyword evidence="2" id="KW-1133">Transmembrane helix</keyword>
<organism evidence="3">
    <name type="scientific">marine metagenome</name>
    <dbReference type="NCBI Taxonomy" id="408172"/>
    <lineage>
        <taxon>unclassified sequences</taxon>
        <taxon>metagenomes</taxon>
        <taxon>ecological metagenomes</taxon>
    </lineage>
</organism>
<feature type="region of interest" description="Disordered" evidence="1">
    <location>
        <begin position="145"/>
        <end position="186"/>
    </location>
</feature>
<reference evidence="3" key="1">
    <citation type="submission" date="2018-05" db="EMBL/GenBank/DDBJ databases">
        <authorList>
            <person name="Lanie J.A."/>
            <person name="Ng W.-L."/>
            <person name="Kazmierczak K.M."/>
            <person name="Andrzejewski T.M."/>
            <person name="Davidsen T.M."/>
            <person name="Wayne K.J."/>
            <person name="Tettelin H."/>
            <person name="Glass J.I."/>
            <person name="Rusch D."/>
            <person name="Podicherti R."/>
            <person name="Tsui H.-C.T."/>
            <person name="Winkler M.E."/>
        </authorList>
    </citation>
    <scope>NUCLEOTIDE SEQUENCE</scope>
</reference>
<feature type="transmembrane region" description="Helical" evidence="2">
    <location>
        <begin position="44"/>
        <end position="61"/>
    </location>
</feature>
<evidence type="ECO:0000313" key="3">
    <source>
        <dbReference type="EMBL" id="SVD42844.1"/>
    </source>
</evidence>
<dbReference type="SUPFAM" id="SSF103473">
    <property type="entry name" value="MFS general substrate transporter"/>
    <property type="match status" value="1"/>
</dbReference>
<dbReference type="EMBL" id="UINC01150017">
    <property type="protein sequence ID" value="SVD42844.1"/>
    <property type="molecule type" value="Genomic_DNA"/>
</dbReference>
<dbReference type="InterPro" id="IPR036259">
    <property type="entry name" value="MFS_trans_sf"/>
</dbReference>
<sequence>ALRVHLPIWVITIAYLALYQSIARIAESTLERDPIIQIATQTKALIHYAFLASFPSHLSILPQFSLARSPLDTAVIGALATIASLLWLLARSRTPTGTRLGSLWFGLALAPTFVVPLNVVVNDHRIYLGLAGAIVGFAPYFRESRSTGTEPRRSPTSRLSPCSAPKEHKCGRRSSHSGQMPRRPVQ</sequence>
<proteinExistence type="predicted"/>
<evidence type="ECO:0000256" key="2">
    <source>
        <dbReference type="SAM" id="Phobius"/>
    </source>
</evidence>
<feature type="transmembrane region" description="Helical" evidence="2">
    <location>
        <begin position="73"/>
        <end position="90"/>
    </location>
</feature>
<feature type="transmembrane region" description="Helical" evidence="2">
    <location>
        <begin position="126"/>
        <end position="142"/>
    </location>
</feature>
<feature type="transmembrane region" description="Helical" evidence="2">
    <location>
        <begin position="6"/>
        <end position="23"/>
    </location>
</feature>